<dbReference type="Gene3D" id="2.30.30.490">
    <property type="match status" value="1"/>
</dbReference>
<name>A0AA35W4C6_GEOBA</name>
<dbReference type="AlphaFoldDB" id="A0AA35W4C6"/>
<feature type="compositionally biased region" description="Polar residues" evidence="1">
    <location>
        <begin position="60"/>
        <end position="78"/>
    </location>
</feature>
<evidence type="ECO:0000256" key="1">
    <source>
        <dbReference type="SAM" id="MobiDB-lite"/>
    </source>
</evidence>
<dbReference type="EMBL" id="CASHTH010000155">
    <property type="protein sequence ID" value="CAI7992686.1"/>
    <property type="molecule type" value="Genomic_DNA"/>
</dbReference>
<feature type="compositionally biased region" description="Basic residues" evidence="1">
    <location>
        <begin position="1"/>
        <end position="10"/>
    </location>
</feature>
<dbReference type="PROSITE" id="PS51038">
    <property type="entry name" value="BAH"/>
    <property type="match status" value="1"/>
</dbReference>
<feature type="domain" description="BAH" evidence="2">
    <location>
        <begin position="121"/>
        <end position="224"/>
    </location>
</feature>
<proteinExistence type="predicted"/>
<reference evidence="3" key="1">
    <citation type="submission" date="2023-03" db="EMBL/GenBank/DDBJ databases">
        <authorList>
            <person name="Steffen K."/>
            <person name="Cardenas P."/>
        </authorList>
    </citation>
    <scope>NUCLEOTIDE SEQUENCE</scope>
</reference>
<evidence type="ECO:0000259" key="2">
    <source>
        <dbReference type="PROSITE" id="PS51038"/>
    </source>
</evidence>
<keyword evidence="4" id="KW-1185">Reference proteome</keyword>
<evidence type="ECO:0000313" key="3">
    <source>
        <dbReference type="EMBL" id="CAI7992686.1"/>
    </source>
</evidence>
<evidence type="ECO:0000313" key="4">
    <source>
        <dbReference type="Proteomes" id="UP001174909"/>
    </source>
</evidence>
<sequence length="224" mass="24070">MPPKRDKRKGGGATGGNNGTGGGGAGGVGRRMTRGHNASSSAGAGANSGVPSSGGAGSKRVSTTPKPSDGSGRNTNNSRGKRRLAASRTPAATVKRVTGKRVMTRNKKEKELTSFKDENGEVYKAGDFAYVDSQQPDLPHHICIIRDFKLDRKDSVVAEVKWFYRVSELPESVYHLLMQDRRSGWWTFSVNFLSLSHCLPTPSLIITPLCQLCGCFVSAEPMKT</sequence>
<feature type="compositionally biased region" description="Low complexity" evidence="1">
    <location>
        <begin position="35"/>
        <end position="51"/>
    </location>
</feature>
<dbReference type="InterPro" id="IPR001025">
    <property type="entry name" value="BAH_dom"/>
</dbReference>
<feature type="region of interest" description="Disordered" evidence="1">
    <location>
        <begin position="1"/>
        <end position="95"/>
    </location>
</feature>
<protein>
    <recommendedName>
        <fullName evidence="2">BAH domain-containing protein</fullName>
    </recommendedName>
</protein>
<dbReference type="GO" id="GO:0003682">
    <property type="term" value="F:chromatin binding"/>
    <property type="evidence" value="ECO:0007669"/>
    <property type="project" value="InterPro"/>
</dbReference>
<comment type="caution">
    <text evidence="3">The sequence shown here is derived from an EMBL/GenBank/DDBJ whole genome shotgun (WGS) entry which is preliminary data.</text>
</comment>
<gene>
    <name evidence="3" type="ORF">GBAR_LOCUS1066</name>
</gene>
<accession>A0AA35W4C6</accession>
<dbReference type="InterPro" id="IPR043151">
    <property type="entry name" value="BAH_sf"/>
</dbReference>
<dbReference type="Proteomes" id="UP001174909">
    <property type="component" value="Unassembled WGS sequence"/>
</dbReference>
<feature type="compositionally biased region" description="Gly residues" evidence="1">
    <location>
        <begin position="11"/>
        <end position="29"/>
    </location>
</feature>
<organism evidence="3 4">
    <name type="scientific">Geodia barretti</name>
    <name type="common">Barrett's horny sponge</name>
    <dbReference type="NCBI Taxonomy" id="519541"/>
    <lineage>
        <taxon>Eukaryota</taxon>
        <taxon>Metazoa</taxon>
        <taxon>Porifera</taxon>
        <taxon>Demospongiae</taxon>
        <taxon>Heteroscleromorpha</taxon>
        <taxon>Tetractinellida</taxon>
        <taxon>Astrophorina</taxon>
        <taxon>Geodiidae</taxon>
        <taxon>Geodia</taxon>
    </lineage>
</organism>